<keyword evidence="1" id="KW-0812">Transmembrane</keyword>
<sequence length="120" mass="13597">MHNDKHDESLFNFVHPEHAPLPRRVRIFWNSVAVLIFFAPPFMAVTSGLGVVLGLSSLQQICPALAHGFAQEAIGLVKLGAIALASLFLTMDFFERHELARLVRKDIYEMIEEHVMPLFR</sequence>
<keyword evidence="1" id="KW-0472">Membrane</keyword>
<gene>
    <name evidence="2" type="ORF">SAMN04487926_13528</name>
</gene>
<evidence type="ECO:0000313" key="3">
    <source>
        <dbReference type="Proteomes" id="UP000198900"/>
    </source>
</evidence>
<evidence type="ECO:0000256" key="1">
    <source>
        <dbReference type="SAM" id="Phobius"/>
    </source>
</evidence>
<dbReference type="AlphaFoldDB" id="A0A7Z7BHY3"/>
<feature type="transmembrane region" description="Helical" evidence="1">
    <location>
        <begin position="73"/>
        <end position="94"/>
    </location>
</feature>
<dbReference type="Proteomes" id="UP000198900">
    <property type="component" value="Unassembled WGS sequence"/>
</dbReference>
<dbReference type="RefSeq" id="WP_091788747.1">
    <property type="nucleotide sequence ID" value="NZ_FNDI01000035.1"/>
</dbReference>
<keyword evidence="1" id="KW-1133">Transmembrane helix</keyword>
<feature type="transmembrane region" description="Helical" evidence="1">
    <location>
        <begin position="27"/>
        <end position="53"/>
    </location>
</feature>
<organism evidence="2 3">
    <name type="scientific">Paraburkholderia steynii</name>
    <dbReference type="NCBI Taxonomy" id="1245441"/>
    <lineage>
        <taxon>Bacteria</taxon>
        <taxon>Pseudomonadati</taxon>
        <taxon>Pseudomonadota</taxon>
        <taxon>Betaproteobacteria</taxon>
        <taxon>Burkholderiales</taxon>
        <taxon>Burkholderiaceae</taxon>
        <taxon>Paraburkholderia</taxon>
    </lineage>
</organism>
<name>A0A7Z7BHY3_9BURK</name>
<comment type="caution">
    <text evidence="2">The sequence shown here is derived from an EMBL/GenBank/DDBJ whole genome shotgun (WGS) entry which is preliminary data.</text>
</comment>
<protein>
    <submittedName>
        <fullName evidence="2">Uncharacterized protein</fullName>
    </submittedName>
</protein>
<accession>A0A7Z7BHY3</accession>
<dbReference type="EMBL" id="FNDI01000035">
    <property type="protein sequence ID" value="SDJ15208.1"/>
    <property type="molecule type" value="Genomic_DNA"/>
</dbReference>
<reference evidence="2" key="1">
    <citation type="submission" date="2016-10" db="EMBL/GenBank/DDBJ databases">
        <authorList>
            <person name="Varghese N."/>
            <person name="Submissions S."/>
        </authorList>
    </citation>
    <scope>NUCLEOTIDE SEQUENCE [LARGE SCALE GENOMIC DNA]</scope>
    <source>
        <strain evidence="2">YR281</strain>
    </source>
</reference>
<evidence type="ECO:0000313" key="2">
    <source>
        <dbReference type="EMBL" id="SDJ15208.1"/>
    </source>
</evidence>
<proteinExistence type="predicted"/>
<keyword evidence="3" id="KW-1185">Reference proteome</keyword>